<reference evidence="1 2" key="1">
    <citation type="submission" date="2018-06" db="EMBL/GenBank/DDBJ databases">
        <title>Comparative genomics reveals the genomic features of Rhizophagus irregularis, R. cerebriforme, R. diaphanum and Gigaspora rosea, and their symbiotic lifestyle signature.</title>
        <authorList>
            <person name="Morin E."/>
            <person name="San Clemente H."/>
            <person name="Chen E.C.H."/>
            <person name="De La Providencia I."/>
            <person name="Hainaut M."/>
            <person name="Kuo A."/>
            <person name="Kohler A."/>
            <person name="Murat C."/>
            <person name="Tang N."/>
            <person name="Roy S."/>
            <person name="Loubradou J."/>
            <person name="Henrissat B."/>
            <person name="Grigoriev I.V."/>
            <person name="Corradi N."/>
            <person name="Roux C."/>
            <person name="Martin F.M."/>
        </authorList>
    </citation>
    <scope>NUCLEOTIDE SEQUENCE [LARGE SCALE GENOMIC DNA]</scope>
    <source>
        <strain evidence="1 2">DAOM 194757</strain>
    </source>
</reference>
<keyword evidence="2" id="KW-1185">Reference proteome</keyword>
<comment type="caution">
    <text evidence="1">The sequence shown here is derived from an EMBL/GenBank/DDBJ whole genome shotgun (WGS) entry which is preliminary data.</text>
</comment>
<sequence length="140" mass="15872">MRVKEKWVGVYTSRIMHFGAMTTQRVEGTHSAITHALEISGSLTKAFNYLDRWLRLHNEENSLQNENESIGIDSLLVHNDKSRLAPLLGEVAQFALNHIKNELLRATTYKACLCEPRVNYNIPCKHMLPTKGVVTRAADI</sequence>
<protein>
    <recommendedName>
        <fullName evidence="3">SWIM-type domain-containing protein</fullName>
    </recommendedName>
</protein>
<evidence type="ECO:0000313" key="2">
    <source>
        <dbReference type="Proteomes" id="UP000266673"/>
    </source>
</evidence>
<dbReference type="AlphaFoldDB" id="A0A397V6K8"/>
<proteinExistence type="predicted"/>
<dbReference type="OrthoDB" id="2404523at2759"/>
<evidence type="ECO:0008006" key="3">
    <source>
        <dbReference type="Google" id="ProtNLM"/>
    </source>
</evidence>
<dbReference type="EMBL" id="QKWP01000785">
    <property type="protein sequence ID" value="RIB14916.1"/>
    <property type="molecule type" value="Genomic_DNA"/>
</dbReference>
<gene>
    <name evidence="1" type="ORF">C2G38_2094504</name>
</gene>
<name>A0A397V6K8_9GLOM</name>
<evidence type="ECO:0000313" key="1">
    <source>
        <dbReference type="EMBL" id="RIB14916.1"/>
    </source>
</evidence>
<dbReference type="Proteomes" id="UP000266673">
    <property type="component" value="Unassembled WGS sequence"/>
</dbReference>
<accession>A0A397V6K8</accession>
<organism evidence="1 2">
    <name type="scientific">Gigaspora rosea</name>
    <dbReference type="NCBI Taxonomy" id="44941"/>
    <lineage>
        <taxon>Eukaryota</taxon>
        <taxon>Fungi</taxon>
        <taxon>Fungi incertae sedis</taxon>
        <taxon>Mucoromycota</taxon>
        <taxon>Glomeromycotina</taxon>
        <taxon>Glomeromycetes</taxon>
        <taxon>Diversisporales</taxon>
        <taxon>Gigasporaceae</taxon>
        <taxon>Gigaspora</taxon>
    </lineage>
</organism>